<accession>A9IY47</accession>
<sequence>MVFMDFDQRNRSLALKRKKTGTELLQEAIQENQRFGSQVPALPSMISMNNPYNIGSFSFAPIGSIRPAQIGSEENKPSPIPREEIPPSVGNHASVPTEQVIPQEQNSKPEPSFWDKLSRFSQSDVSKNIDDFLMGAITASPDSSGWQRFAKGLKNLHEGDKQRGQVNQTVEYLKSKGYSEEEARFMARNPQMLNGLFTQGMNARSSSQQIDNTSPKLSPDYYGVFNPETKQWEANVVKRSKTYEEKKEKLTKQKNFFESELVSQNTNIRLLENTEKLVRSTLTGTNIFAPIFSILSSTDAAILKSNIEAIKKNLARDTLEEMKQKSPNGASGYGNMNIQEFTSLQTRLGNLDPNLRRDVLLEEIIAVKEAVLKARSNTQKLLNNWNTEYNDFLSLPTLPISQFTHVKNKDDEDRLSKGEFFVDDGGYVRNK</sequence>
<dbReference type="RefSeq" id="WP_012232359.1">
    <property type="nucleotide sequence ID" value="NC_010161.1"/>
</dbReference>
<dbReference type="EMBL" id="AM260525">
    <property type="protein sequence ID" value="CAK02295.1"/>
    <property type="molecule type" value="Genomic_DNA"/>
</dbReference>
<protein>
    <submittedName>
        <fullName evidence="1">Uncharacterized protein</fullName>
    </submittedName>
</protein>
<dbReference type="KEGG" id="btr:BT_2274"/>
<name>A9IY47_BART1</name>
<proteinExistence type="predicted"/>
<keyword evidence="2" id="KW-1185">Reference proteome</keyword>
<dbReference type="AlphaFoldDB" id="A9IY47"/>
<dbReference type="eggNOG" id="ENOG502ZJT5">
    <property type="taxonomic scope" value="Bacteria"/>
</dbReference>
<dbReference type="Proteomes" id="UP000001592">
    <property type="component" value="Chromosome"/>
</dbReference>
<reference evidence="1 2" key="1">
    <citation type="journal article" date="2007" name="Nat. Genet.">
        <title>Genomic analysis of Bartonella identifies type IV secretion systems as host adaptability factors.</title>
        <authorList>
            <person name="Saenz H.L."/>
            <person name="Engel P."/>
            <person name="Stoeckli M.C."/>
            <person name="Lanz C."/>
            <person name="Raddatz G."/>
            <person name="Vayssier-Taussat M."/>
            <person name="Birtles R."/>
            <person name="Schuster S.C."/>
            <person name="Dehio C."/>
        </authorList>
    </citation>
    <scope>NUCLEOTIDE SEQUENCE [LARGE SCALE GENOMIC DNA]</scope>
    <source>
        <strain evidence="2">DSM 28219 / CCUG 45778 / CIP 105476 / IBS 506</strain>
    </source>
</reference>
<gene>
    <name evidence="1" type="ordered locus">BT_2274</name>
</gene>
<evidence type="ECO:0000313" key="1">
    <source>
        <dbReference type="EMBL" id="CAK02295.1"/>
    </source>
</evidence>
<organism evidence="1 2">
    <name type="scientific">Bartonella tribocorum (strain DSM 28219 / CCUG 45778 / CIP 105476 / IBS 506)</name>
    <dbReference type="NCBI Taxonomy" id="382640"/>
    <lineage>
        <taxon>Bacteria</taxon>
        <taxon>Pseudomonadati</taxon>
        <taxon>Pseudomonadota</taxon>
        <taxon>Alphaproteobacteria</taxon>
        <taxon>Hyphomicrobiales</taxon>
        <taxon>Bartonellaceae</taxon>
        <taxon>Bartonella</taxon>
    </lineage>
</organism>
<evidence type="ECO:0000313" key="2">
    <source>
        <dbReference type="Proteomes" id="UP000001592"/>
    </source>
</evidence>
<dbReference type="HOGENOM" id="CLU_044313_0_0_5"/>